<evidence type="ECO:0008006" key="3">
    <source>
        <dbReference type="Google" id="ProtNLM"/>
    </source>
</evidence>
<protein>
    <recommendedName>
        <fullName evidence="3">GAF domain-containing protein</fullName>
    </recommendedName>
</protein>
<dbReference type="Proteomes" id="UP000198211">
    <property type="component" value="Unassembled WGS sequence"/>
</dbReference>
<dbReference type="OrthoDB" id="121786at2759"/>
<comment type="caution">
    <text evidence="1">The sequence shown here is derived from an EMBL/GenBank/DDBJ whole genome shotgun (WGS) entry which is preliminary data.</text>
</comment>
<feature type="non-terminal residue" evidence="1">
    <location>
        <position position="1"/>
    </location>
</feature>
<evidence type="ECO:0000313" key="1">
    <source>
        <dbReference type="EMBL" id="OWY91271.1"/>
    </source>
</evidence>
<sequence>HRAFHREYDVPKDMQVDSILCAPVVLYHRATAVIQLLNRLHTTGDRNPYDEIRRASASHDMKDDTSTEITLRRLKTVKALVQSGFSAKDELKLLHFATHIAVSLYLVPTYYGF</sequence>
<dbReference type="AlphaFoldDB" id="A0A225UE92"/>
<reference evidence="2" key="1">
    <citation type="submission" date="2017-03" db="EMBL/GenBank/DDBJ databases">
        <title>Phytopthora megakarya and P. palmivora, two closely related causual agents of cacao black pod achieved similar genome size and gene model numbers by different mechanisms.</title>
        <authorList>
            <person name="Ali S."/>
            <person name="Shao J."/>
            <person name="Larry D.J."/>
            <person name="Kronmiller B."/>
            <person name="Shen D."/>
            <person name="Strem M.D."/>
            <person name="Melnick R.L."/>
            <person name="Guiltinan M.J."/>
            <person name="Tyler B.M."/>
            <person name="Meinhardt L.W."/>
            <person name="Bailey B.A."/>
        </authorList>
    </citation>
    <scope>NUCLEOTIDE SEQUENCE [LARGE SCALE GENOMIC DNA]</scope>
    <source>
        <strain evidence="2">zdho120</strain>
    </source>
</reference>
<dbReference type="Gene3D" id="3.30.450.40">
    <property type="match status" value="1"/>
</dbReference>
<accession>A0A225UE92</accession>
<proteinExistence type="predicted"/>
<evidence type="ECO:0000313" key="2">
    <source>
        <dbReference type="Proteomes" id="UP000198211"/>
    </source>
</evidence>
<dbReference type="EMBL" id="NBNE01020651">
    <property type="protein sequence ID" value="OWY91271.1"/>
    <property type="molecule type" value="Genomic_DNA"/>
</dbReference>
<dbReference type="InterPro" id="IPR029016">
    <property type="entry name" value="GAF-like_dom_sf"/>
</dbReference>
<keyword evidence="2" id="KW-1185">Reference proteome</keyword>
<dbReference type="STRING" id="4795.A0A225UE92"/>
<name>A0A225UE92_9STRA</name>
<organism evidence="1 2">
    <name type="scientific">Phytophthora megakarya</name>
    <dbReference type="NCBI Taxonomy" id="4795"/>
    <lineage>
        <taxon>Eukaryota</taxon>
        <taxon>Sar</taxon>
        <taxon>Stramenopiles</taxon>
        <taxon>Oomycota</taxon>
        <taxon>Peronosporomycetes</taxon>
        <taxon>Peronosporales</taxon>
        <taxon>Peronosporaceae</taxon>
        <taxon>Phytophthora</taxon>
    </lineage>
</organism>
<gene>
    <name evidence="1" type="ORF">PHMEG_00040220</name>
</gene>